<proteinExistence type="predicted"/>
<dbReference type="Pfam" id="PF10670">
    <property type="entry name" value="DUF4198"/>
    <property type="match status" value="1"/>
</dbReference>
<protein>
    <submittedName>
        <fullName evidence="2">DUF4198 domain-containing protein</fullName>
    </submittedName>
</protein>
<evidence type="ECO:0000256" key="1">
    <source>
        <dbReference type="SAM" id="SignalP"/>
    </source>
</evidence>
<sequence length="247" mass="27090">MFILKKTKILSALIGAAMLTTAVPAAAHGVWFAPRLDQTQLVLGEGYKDNAYDPKDVTMVIGFDKNYKRVPLDIIDGGNHITINPSENVSAAVVYFDYGYWSKGPDGKYVNKPMNQVPGSTIGTHAIKYSVNYLKGVTKVAPLPDLPYQIVPLKDPTKLNVGDYLPIQVLHNGKPLPYAEIIPDVVNHHTVMMKTDKDGKANVLVANGSINVIGLELAENYPQSDGKATRDKIFSSLSFMVYPQEED</sequence>
<evidence type="ECO:0000313" key="2">
    <source>
        <dbReference type="EMBL" id="MEX5286247.1"/>
    </source>
</evidence>
<accession>A0ABV3X7S2</accession>
<feature type="chain" id="PRO_5045571749" evidence="1">
    <location>
        <begin position="28"/>
        <end position="247"/>
    </location>
</feature>
<dbReference type="Proteomes" id="UP001559623">
    <property type="component" value="Unassembled WGS sequence"/>
</dbReference>
<dbReference type="RefSeq" id="WP_368847965.1">
    <property type="nucleotide sequence ID" value="NZ_CP194411.1"/>
</dbReference>
<dbReference type="EMBL" id="JARVLH010000009">
    <property type="protein sequence ID" value="MEX5286247.1"/>
    <property type="molecule type" value="Genomic_DNA"/>
</dbReference>
<dbReference type="InterPro" id="IPR019613">
    <property type="entry name" value="DUF4198"/>
</dbReference>
<reference evidence="2 3" key="1">
    <citation type="submission" date="2023-04" db="EMBL/GenBank/DDBJ databases">
        <title>Genome Sequence of Selenomonas sputigena ATCC 33150.</title>
        <authorList>
            <person name="Miller D.P."/>
            <person name="Anvari S."/>
            <person name="Polson S.W."/>
            <person name="Macdonald M."/>
            <person name="Mcdowell J.V."/>
        </authorList>
    </citation>
    <scope>NUCLEOTIDE SEQUENCE [LARGE SCALE GENOMIC DNA]</scope>
    <source>
        <strain evidence="2 3">ATCC 33150</strain>
    </source>
</reference>
<organism evidence="2 3">
    <name type="scientific">Selenomonas sputigena</name>
    <dbReference type="NCBI Taxonomy" id="69823"/>
    <lineage>
        <taxon>Bacteria</taxon>
        <taxon>Bacillati</taxon>
        <taxon>Bacillota</taxon>
        <taxon>Negativicutes</taxon>
        <taxon>Selenomonadales</taxon>
        <taxon>Selenomonadaceae</taxon>
        <taxon>Selenomonas</taxon>
    </lineage>
</organism>
<comment type="caution">
    <text evidence="2">The sequence shown here is derived from an EMBL/GenBank/DDBJ whole genome shotgun (WGS) entry which is preliminary data.</text>
</comment>
<feature type="signal peptide" evidence="1">
    <location>
        <begin position="1"/>
        <end position="27"/>
    </location>
</feature>
<gene>
    <name evidence="2" type="ORF">QCO44_11560</name>
</gene>
<keyword evidence="1" id="KW-0732">Signal</keyword>
<evidence type="ECO:0000313" key="3">
    <source>
        <dbReference type="Proteomes" id="UP001559623"/>
    </source>
</evidence>
<name>A0ABV3X7S2_9FIRM</name>
<keyword evidence="3" id="KW-1185">Reference proteome</keyword>